<proteinExistence type="predicted"/>
<sequence>MPVEPDILGPPKRVAERLARWEAALDEVVEPKGAGSNLRVATWNLRAFSGLTKAWTTPEGASPKRNFTDVRVIASVVSRFDVVAVQEVRGDLRGLRYLLKALGEDWAFVLTDVTEGRAGNNERLAFLFDTRRVKPSGLACELVVPLEQEAGVPAGDLDRQFARTPYAVSFLSQGQTFTLVTLHVLFGEKAADRVPELRAIAEWLAGWAEREFGWDHNLIALGDFNIDRAGDPLFEAFTSTGLVPAPELEGLPRTIFDDPGAEHFYDQIAWFTHGQERRPVLTLDAVDGGHVDFVPELRGNGTLNDLSWHISDHYPLWVEFAIPSG</sequence>
<dbReference type="EMBL" id="JBBKAJ010000022">
    <property type="protein sequence ID" value="MEJ8632660.1"/>
    <property type="molecule type" value="Genomic_DNA"/>
</dbReference>
<accession>A0ACC6PMP8</accession>
<keyword evidence="2" id="KW-1185">Reference proteome</keyword>
<gene>
    <name evidence="1" type="ORF">WKI67_04510</name>
</gene>
<keyword evidence="1" id="KW-0540">Nuclease</keyword>
<evidence type="ECO:0000313" key="2">
    <source>
        <dbReference type="Proteomes" id="UP001377168"/>
    </source>
</evidence>
<protein>
    <submittedName>
        <fullName evidence="1">Endonuclease/exonuclease/phosphatase family protein</fullName>
    </submittedName>
</protein>
<keyword evidence="1" id="KW-0378">Hydrolase</keyword>
<reference evidence="1" key="1">
    <citation type="submission" date="2024-03" db="EMBL/GenBank/DDBJ databases">
        <title>Novel Streptomyces species of biotechnological and ecological value are a feature of Machair soil.</title>
        <authorList>
            <person name="Prole J.R."/>
            <person name="Goodfellow M."/>
            <person name="Allenby N."/>
            <person name="Ward A.C."/>
        </authorList>
    </citation>
    <scope>NUCLEOTIDE SEQUENCE</scope>
    <source>
        <strain evidence="1">MS2.AVA.5</strain>
    </source>
</reference>
<dbReference type="Proteomes" id="UP001377168">
    <property type="component" value="Unassembled WGS sequence"/>
</dbReference>
<evidence type="ECO:0000313" key="1">
    <source>
        <dbReference type="EMBL" id="MEJ8632660.1"/>
    </source>
</evidence>
<organism evidence="1 2">
    <name type="scientific">Streptomyces achmelvichensis</name>
    <dbReference type="NCBI Taxonomy" id="3134111"/>
    <lineage>
        <taxon>Bacteria</taxon>
        <taxon>Bacillati</taxon>
        <taxon>Actinomycetota</taxon>
        <taxon>Actinomycetes</taxon>
        <taxon>Kitasatosporales</taxon>
        <taxon>Streptomycetaceae</taxon>
        <taxon>Streptomyces</taxon>
    </lineage>
</organism>
<comment type="caution">
    <text evidence="1">The sequence shown here is derived from an EMBL/GenBank/DDBJ whole genome shotgun (WGS) entry which is preliminary data.</text>
</comment>
<name>A0ACC6PMP8_9ACTN</name>
<keyword evidence="1" id="KW-0255">Endonuclease</keyword>